<dbReference type="AlphaFoldDB" id="A0A0F9C6Z3"/>
<proteinExistence type="predicted"/>
<accession>A0A0F9C6Z3</accession>
<name>A0A0F9C6Z3_9ZZZZ</name>
<dbReference type="EMBL" id="LAZR01048240">
    <property type="protein sequence ID" value="KKK92371.1"/>
    <property type="molecule type" value="Genomic_DNA"/>
</dbReference>
<comment type="caution">
    <text evidence="1">The sequence shown here is derived from an EMBL/GenBank/DDBJ whole genome shotgun (WGS) entry which is preliminary data.</text>
</comment>
<gene>
    <name evidence="1" type="ORF">LCGC14_2703580</name>
</gene>
<evidence type="ECO:0000313" key="1">
    <source>
        <dbReference type="EMBL" id="KKK92371.1"/>
    </source>
</evidence>
<reference evidence="1" key="1">
    <citation type="journal article" date="2015" name="Nature">
        <title>Complex archaea that bridge the gap between prokaryotes and eukaryotes.</title>
        <authorList>
            <person name="Spang A."/>
            <person name="Saw J.H."/>
            <person name="Jorgensen S.L."/>
            <person name="Zaremba-Niedzwiedzka K."/>
            <person name="Martijn J."/>
            <person name="Lind A.E."/>
            <person name="van Eijk R."/>
            <person name="Schleper C."/>
            <person name="Guy L."/>
            <person name="Ettema T.J."/>
        </authorList>
    </citation>
    <scope>NUCLEOTIDE SEQUENCE</scope>
</reference>
<organism evidence="1">
    <name type="scientific">marine sediment metagenome</name>
    <dbReference type="NCBI Taxonomy" id="412755"/>
    <lineage>
        <taxon>unclassified sequences</taxon>
        <taxon>metagenomes</taxon>
        <taxon>ecological metagenomes</taxon>
    </lineage>
</organism>
<sequence length="89" mass="10316">MAEKDATQRVLDLRQRMDKTKTRVTEARTVVRAAEDQLTAADDAISRLDLDPDRDLERQVIRLVETLETDVKKLEEYLDEVEAIMRGDQ</sequence>
<protein>
    <submittedName>
        <fullName evidence="1">Uncharacterized protein</fullName>
    </submittedName>
</protein>